<evidence type="ECO:0000256" key="2">
    <source>
        <dbReference type="ARBA" id="ARBA00022559"/>
    </source>
</evidence>
<gene>
    <name evidence="7" type="ORF">EBV78_03455</name>
</gene>
<dbReference type="SUPFAM" id="SSF52833">
    <property type="entry name" value="Thioredoxin-like"/>
    <property type="match status" value="1"/>
</dbReference>
<evidence type="ECO:0000259" key="6">
    <source>
        <dbReference type="PROSITE" id="PS51352"/>
    </source>
</evidence>
<dbReference type="GO" id="GO:0004601">
    <property type="term" value="F:peroxidase activity"/>
    <property type="evidence" value="ECO:0007669"/>
    <property type="project" value="UniProtKB-KW"/>
</dbReference>
<dbReference type="Proteomes" id="UP000572953">
    <property type="component" value="Unassembled WGS sequence"/>
</dbReference>
<dbReference type="AlphaFoldDB" id="A0A845S874"/>
<reference evidence="7 8" key="1">
    <citation type="submission" date="2018-10" db="EMBL/GenBank/DDBJ databases">
        <title>Iterative Subtractive Binning of Freshwater Chronoseries Metagenomes Recovers Nearly Complete Genomes from over Four Hundred Novel Species.</title>
        <authorList>
            <person name="Rodriguez-R L.M."/>
            <person name="Tsementzi D."/>
            <person name="Luo C."/>
            <person name="Konstantinidis K.T."/>
        </authorList>
    </citation>
    <scope>NUCLEOTIDE SEQUENCE [LARGE SCALE GENOMIC DNA]</scope>
    <source>
        <strain evidence="7">WB7_2B_003</strain>
    </source>
</reference>
<dbReference type="PIRSF" id="PIRSF000303">
    <property type="entry name" value="Glutathion_perox"/>
    <property type="match status" value="1"/>
</dbReference>
<dbReference type="InterPro" id="IPR000889">
    <property type="entry name" value="Glutathione_peroxidase"/>
</dbReference>
<sequence length="172" mass="19713">MFFFGKNINASDNRTLYEFSFNDVDGKKYLLSQHKNKVVLLVNVASQCGFTKQYADLQTLWDKYKSKNFVIIGVPSNDFGNQEPGTNAEIKNFCETNFNINFPIMEKVTVKGKNAHPVYLWARESYGSAAEPKWNFHKILIDKKGKINDTFISTTNPQSEKVVKKIEELISN</sequence>
<dbReference type="PROSITE" id="PS00460">
    <property type="entry name" value="GLUTATHIONE_PEROXID_1"/>
    <property type="match status" value="1"/>
</dbReference>
<dbReference type="Gene3D" id="3.40.30.10">
    <property type="entry name" value="Glutaredoxin"/>
    <property type="match status" value="1"/>
</dbReference>
<organism evidence="7 8">
    <name type="scientific">Candidatus Fonsibacter lacus</name>
    <dbReference type="NCBI Taxonomy" id="2576439"/>
    <lineage>
        <taxon>Bacteria</taxon>
        <taxon>Pseudomonadati</taxon>
        <taxon>Pseudomonadota</taxon>
        <taxon>Alphaproteobacteria</taxon>
        <taxon>Candidatus Pelagibacterales</taxon>
        <taxon>Candidatus Pelagibacterales incertae sedis</taxon>
        <taxon>Candidatus Fonsibacter</taxon>
    </lineage>
</organism>
<dbReference type="InterPro" id="IPR013766">
    <property type="entry name" value="Thioredoxin_domain"/>
</dbReference>
<dbReference type="CDD" id="cd00340">
    <property type="entry name" value="GSH_Peroxidase"/>
    <property type="match status" value="1"/>
</dbReference>
<dbReference type="PROSITE" id="PS51355">
    <property type="entry name" value="GLUTATHIONE_PEROXID_3"/>
    <property type="match status" value="1"/>
</dbReference>
<evidence type="ECO:0000313" key="8">
    <source>
        <dbReference type="Proteomes" id="UP000572953"/>
    </source>
</evidence>
<feature type="active site" evidence="4">
    <location>
        <position position="48"/>
    </location>
</feature>
<keyword evidence="2 5" id="KW-0575">Peroxidase</keyword>
<protein>
    <recommendedName>
        <fullName evidence="5">Glutathione peroxidase</fullName>
    </recommendedName>
</protein>
<feature type="domain" description="Thioredoxin" evidence="6">
    <location>
        <begin position="10"/>
        <end position="171"/>
    </location>
</feature>
<dbReference type="PANTHER" id="PTHR11592">
    <property type="entry name" value="GLUTATHIONE PEROXIDASE"/>
    <property type="match status" value="1"/>
</dbReference>
<evidence type="ECO:0000256" key="5">
    <source>
        <dbReference type="RuleBase" id="RU000499"/>
    </source>
</evidence>
<evidence type="ECO:0000256" key="3">
    <source>
        <dbReference type="ARBA" id="ARBA00023002"/>
    </source>
</evidence>
<evidence type="ECO:0000256" key="1">
    <source>
        <dbReference type="ARBA" id="ARBA00006926"/>
    </source>
</evidence>
<evidence type="ECO:0000313" key="7">
    <source>
        <dbReference type="EMBL" id="NCU63129.1"/>
    </source>
</evidence>
<comment type="similarity">
    <text evidence="1 5">Belongs to the glutathione peroxidase family.</text>
</comment>
<dbReference type="Pfam" id="PF00255">
    <property type="entry name" value="GSHPx"/>
    <property type="match status" value="1"/>
</dbReference>
<dbReference type="InterPro" id="IPR029759">
    <property type="entry name" value="GPX_AS"/>
</dbReference>
<evidence type="ECO:0000256" key="4">
    <source>
        <dbReference type="PIRSR" id="PIRSR000303-1"/>
    </source>
</evidence>
<accession>A0A845S874</accession>
<proteinExistence type="inferred from homology"/>
<comment type="caution">
    <text evidence="7">The sequence shown here is derived from an EMBL/GenBank/DDBJ whole genome shotgun (WGS) entry which is preliminary data.</text>
</comment>
<dbReference type="PANTHER" id="PTHR11592:SF78">
    <property type="entry name" value="GLUTATHIONE PEROXIDASE"/>
    <property type="match status" value="1"/>
</dbReference>
<dbReference type="InterPro" id="IPR036249">
    <property type="entry name" value="Thioredoxin-like_sf"/>
</dbReference>
<keyword evidence="3 5" id="KW-0560">Oxidoreductase</keyword>
<dbReference type="PRINTS" id="PR01011">
    <property type="entry name" value="GLUTPROXDASE"/>
</dbReference>
<dbReference type="EMBL" id="RGGN01000127">
    <property type="protein sequence ID" value="NCU63129.1"/>
    <property type="molecule type" value="Genomic_DNA"/>
</dbReference>
<dbReference type="PROSITE" id="PS51352">
    <property type="entry name" value="THIOREDOXIN_2"/>
    <property type="match status" value="1"/>
</dbReference>
<dbReference type="GO" id="GO:0034599">
    <property type="term" value="P:cellular response to oxidative stress"/>
    <property type="evidence" value="ECO:0007669"/>
    <property type="project" value="TreeGrafter"/>
</dbReference>
<name>A0A845S874_9PROT</name>